<reference evidence="1" key="1">
    <citation type="submission" date="2022-07" db="EMBL/GenBank/DDBJ databases">
        <authorList>
            <person name="Criscuolo A."/>
        </authorList>
    </citation>
    <scope>NUCLEOTIDE SEQUENCE</scope>
    <source>
        <strain evidence="1">CIP111854</strain>
    </source>
</reference>
<dbReference type="Proteomes" id="UP001152467">
    <property type="component" value="Unassembled WGS sequence"/>
</dbReference>
<comment type="caution">
    <text evidence="1">The sequence shown here is derived from an EMBL/GenBank/DDBJ whole genome shotgun (WGS) entry which is preliminary data.</text>
</comment>
<dbReference type="RefSeq" id="WP_261626885.1">
    <property type="nucleotide sequence ID" value="NZ_CAMAPC010000017.1"/>
</dbReference>
<accession>A0A9W4R370</accession>
<evidence type="ECO:0000313" key="2">
    <source>
        <dbReference type="Proteomes" id="UP001152467"/>
    </source>
</evidence>
<keyword evidence="2" id="KW-1185">Reference proteome</keyword>
<dbReference type="AlphaFoldDB" id="A0A9W4R370"/>
<proteinExistence type="predicted"/>
<dbReference type="EMBL" id="CAMAPC010000017">
    <property type="protein sequence ID" value="CAH9064261.1"/>
    <property type="molecule type" value="Genomic_DNA"/>
</dbReference>
<name>A0A9W4R370_9GAMM</name>
<organism evidence="1 2">
    <name type="scientific">Pseudoalteromonas holothuriae</name>
    <dbReference type="NCBI Taxonomy" id="2963714"/>
    <lineage>
        <taxon>Bacteria</taxon>
        <taxon>Pseudomonadati</taxon>
        <taxon>Pseudomonadota</taxon>
        <taxon>Gammaproteobacteria</taxon>
        <taxon>Alteromonadales</taxon>
        <taxon>Pseudoalteromonadaceae</taxon>
        <taxon>Pseudoalteromonas</taxon>
    </lineage>
</organism>
<protein>
    <submittedName>
        <fullName evidence="1">Uncharacterized protein</fullName>
    </submittedName>
</protein>
<sequence>MKYREAVEKLSSDYPNVIQKLVLTDDLEVWANITQEFSHSDRAKLFEVAQPQWIERKINDGTLLLHPEVKAELISRNYKPRVVHCQMIWASVLVTYEGDDSRLYYQRIKEKIINKHSNKWWFQVHKRVDPTFKAYVRIKKQSLGIAGSFLAQNSSFLGNAVNESIDGVLRMIPKQ</sequence>
<gene>
    <name evidence="1" type="ORF">PSECIP111854_03405</name>
</gene>
<evidence type="ECO:0000313" key="1">
    <source>
        <dbReference type="EMBL" id="CAH9064261.1"/>
    </source>
</evidence>